<name>A0A931FZ24_9ACTN</name>
<comment type="caution">
    <text evidence="2">The sequence shown here is derived from an EMBL/GenBank/DDBJ whole genome shotgun (WGS) entry which is preliminary data.</text>
</comment>
<dbReference type="RefSeq" id="WP_196416042.1">
    <property type="nucleotide sequence ID" value="NZ_JADQTO010000010.1"/>
</dbReference>
<protein>
    <submittedName>
        <fullName evidence="2">CHAT domain-containing protein</fullName>
    </submittedName>
</protein>
<reference evidence="2" key="1">
    <citation type="submission" date="2020-11" db="EMBL/GenBank/DDBJ databases">
        <title>Isolation and identification of active actinomycetes.</title>
        <authorList>
            <person name="Sun X."/>
        </authorList>
    </citation>
    <scope>NUCLEOTIDE SEQUENCE</scope>
    <source>
        <strain evidence="2">NEAU-A11</strain>
    </source>
</reference>
<evidence type="ECO:0000259" key="1">
    <source>
        <dbReference type="Pfam" id="PF12770"/>
    </source>
</evidence>
<evidence type="ECO:0000313" key="3">
    <source>
        <dbReference type="Proteomes" id="UP000598146"/>
    </source>
</evidence>
<keyword evidence="3" id="KW-1185">Reference proteome</keyword>
<gene>
    <name evidence="2" type="ORF">I4J89_22745</name>
</gene>
<dbReference type="AlphaFoldDB" id="A0A931FZ24"/>
<accession>A0A931FZ24</accession>
<organism evidence="2 3">
    <name type="scientific">Actinoplanes aureus</name>
    <dbReference type="NCBI Taxonomy" id="2792083"/>
    <lineage>
        <taxon>Bacteria</taxon>
        <taxon>Bacillati</taxon>
        <taxon>Actinomycetota</taxon>
        <taxon>Actinomycetes</taxon>
        <taxon>Micromonosporales</taxon>
        <taxon>Micromonosporaceae</taxon>
        <taxon>Actinoplanes</taxon>
    </lineage>
</organism>
<dbReference type="EMBL" id="JADQTO010000010">
    <property type="protein sequence ID" value="MBG0564270.1"/>
    <property type="molecule type" value="Genomic_DNA"/>
</dbReference>
<dbReference type="Proteomes" id="UP000598146">
    <property type="component" value="Unassembled WGS sequence"/>
</dbReference>
<evidence type="ECO:0000313" key="2">
    <source>
        <dbReference type="EMBL" id="MBG0564270.1"/>
    </source>
</evidence>
<dbReference type="InterPro" id="IPR024983">
    <property type="entry name" value="CHAT_dom"/>
</dbReference>
<feature type="domain" description="CHAT" evidence="1">
    <location>
        <begin position="981"/>
        <end position="1115"/>
    </location>
</feature>
<proteinExistence type="predicted"/>
<dbReference type="Pfam" id="PF12770">
    <property type="entry name" value="CHAT"/>
    <property type="match status" value="1"/>
</dbReference>
<sequence length="1116" mass="117570">MTVPLRPGWMTLGSLNTEDLHGRPGPARAAALRAAADDPRHRMLHLTDACYGALSAGEAKHALRLLDELEKVAGGPDRHLSALRAWALQLDGNWYPGGIGAETTMDPAGAFVTPAPGIPETELIEHLVADGPPSLATVRAVTETLLRSGNETAARQMAVQGVRALENLARLANRLGAVALGHWCDIAGADLMHRIGLDAEARHLLIQARTAVTLLNLPGLVGVTYLVEGDWSATPGSHPESLGFDLAPQPGPSPALARRDPYRAAECYTAAASWAAGLPLPRLHAALELRQATLAWFAGDRPRRRRHLLAARDAWTTAGDTAGVQLAAVHLLIADLDEGLFADHVATLSQAGQPPEHGPVAGVLAWSASVGSRAWCTGLGRVLQRAAEHWQARGSVARARLGYLAALPLLGADPALPTRPVVTALAAVESRHGLAAPALTRLERLLHCPGPAAGPPEVACAQQLETILAMVDAHRGRIGSAEAERAARGLLRLRDLLREMLPRLGGPGGPRAAIEAIAVIDVLVPLARCGHASDRGLPERAEQWYRVALEAAERPGAAPDLRPLVLVAGGRYAEARTALTELDRDRALPGEVLAPLAVRAGDLAPAALAFARSGGAQRAGRGWHDALTAAEIALAHDDVKAGLAHARTGAAFVEELAATLPRDADRAAVCDQPGVAALYLLAAKAQAALARTEHHRADAADLRRHCFETAGRAYALTVPARPAGPDDTEPWQQWRRSTAEWTEHAHRLHAAIDTPAIRDTAPLVAAADAADAALTRAEFEVERSHPGALLRRAAPPAPFDVRRMQSRLARDTVVLAYLTAGAELMSWVVTSDDVHVHHRHVAAGHLAALARGCHARCASGHGQATEATELAALLLHDAASVLRDHRRVVVVPSGPLRVVPVHALPFAGRPLGLERVVSYAPNTALLTAEDTTLDESLRPARPLVVAGPLPGAGVEARTAAAILGCPSGEVLDTTGDRLRGHDVLLLAAPLPEGGLPADADLVVLSRCAFGRTTMTLGDDVAAVTRDLIRAGVRRVVLPLWPVDDIVAPVVIARFLRGVTEGVPPAHALAEAQRCVARASADQLRAEYTAMGGTPEHELPLGGDAERHWAPFVLIGP</sequence>